<organism evidence="2 3">
    <name type="scientific">Arabis alpina</name>
    <name type="common">Alpine rock-cress</name>
    <dbReference type="NCBI Taxonomy" id="50452"/>
    <lineage>
        <taxon>Eukaryota</taxon>
        <taxon>Viridiplantae</taxon>
        <taxon>Streptophyta</taxon>
        <taxon>Embryophyta</taxon>
        <taxon>Tracheophyta</taxon>
        <taxon>Spermatophyta</taxon>
        <taxon>Magnoliopsida</taxon>
        <taxon>eudicotyledons</taxon>
        <taxon>Gunneridae</taxon>
        <taxon>Pentapetalae</taxon>
        <taxon>rosids</taxon>
        <taxon>malvids</taxon>
        <taxon>Brassicales</taxon>
        <taxon>Brassicaceae</taxon>
        <taxon>Arabideae</taxon>
        <taxon>Arabis</taxon>
    </lineage>
</organism>
<sequence length="41" mass="4612">MSIVLGSLLFALGDLGFQLDRMCFSGYVRIFLSVYTEVCFV</sequence>
<evidence type="ECO:0000313" key="2">
    <source>
        <dbReference type="EMBL" id="KFK22940.1"/>
    </source>
</evidence>
<name>A0A087FZ88_ARAAL</name>
<feature type="signal peptide" evidence="1">
    <location>
        <begin position="1"/>
        <end position="16"/>
    </location>
</feature>
<keyword evidence="3" id="KW-1185">Reference proteome</keyword>
<proteinExistence type="predicted"/>
<dbReference type="Gramene" id="KFK22940">
    <property type="protein sequence ID" value="KFK22940"/>
    <property type="gene ID" value="AALP_AAs55242U000300"/>
</dbReference>
<dbReference type="Proteomes" id="UP000029120">
    <property type="component" value="Unassembled WGS sequence"/>
</dbReference>
<protein>
    <submittedName>
        <fullName evidence="2">Uncharacterized protein</fullName>
    </submittedName>
</protein>
<gene>
    <name evidence="2" type="ORF">AALP_AAs55242U000300</name>
</gene>
<dbReference type="AlphaFoldDB" id="A0A087FZ88"/>
<accession>A0A087FZ88</accession>
<feature type="chain" id="PRO_5001821579" evidence="1">
    <location>
        <begin position="17"/>
        <end position="41"/>
    </location>
</feature>
<keyword evidence="1" id="KW-0732">Signal</keyword>
<dbReference type="EMBL" id="KL983957">
    <property type="protein sequence ID" value="KFK22940.1"/>
    <property type="molecule type" value="Genomic_DNA"/>
</dbReference>
<reference evidence="3" key="1">
    <citation type="journal article" date="2015" name="Nat. Plants">
        <title>Genome expansion of Arabis alpina linked with retrotransposition and reduced symmetric DNA methylation.</title>
        <authorList>
            <person name="Willing E.M."/>
            <person name="Rawat V."/>
            <person name="Mandakova T."/>
            <person name="Maumus F."/>
            <person name="James G.V."/>
            <person name="Nordstroem K.J."/>
            <person name="Becker C."/>
            <person name="Warthmann N."/>
            <person name="Chica C."/>
            <person name="Szarzynska B."/>
            <person name="Zytnicki M."/>
            <person name="Albani M.C."/>
            <person name="Kiefer C."/>
            <person name="Bergonzi S."/>
            <person name="Castaings L."/>
            <person name="Mateos J.L."/>
            <person name="Berns M.C."/>
            <person name="Bujdoso N."/>
            <person name="Piofczyk T."/>
            <person name="de Lorenzo L."/>
            <person name="Barrero-Sicilia C."/>
            <person name="Mateos I."/>
            <person name="Piednoel M."/>
            <person name="Hagmann J."/>
            <person name="Chen-Min-Tao R."/>
            <person name="Iglesias-Fernandez R."/>
            <person name="Schuster S.C."/>
            <person name="Alonso-Blanco C."/>
            <person name="Roudier F."/>
            <person name="Carbonero P."/>
            <person name="Paz-Ares J."/>
            <person name="Davis S.J."/>
            <person name="Pecinka A."/>
            <person name="Quesneville H."/>
            <person name="Colot V."/>
            <person name="Lysak M.A."/>
            <person name="Weigel D."/>
            <person name="Coupland G."/>
            <person name="Schneeberger K."/>
        </authorList>
    </citation>
    <scope>NUCLEOTIDE SEQUENCE [LARGE SCALE GENOMIC DNA]</scope>
    <source>
        <strain evidence="3">cv. Pajares</strain>
    </source>
</reference>
<evidence type="ECO:0000256" key="1">
    <source>
        <dbReference type="SAM" id="SignalP"/>
    </source>
</evidence>
<evidence type="ECO:0000313" key="3">
    <source>
        <dbReference type="Proteomes" id="UP000029120"/>
    </source>
</evidence>